<dbReference type="Proteomes" id="UP000315751">
    <property type="component" value="Unassembled WGS sequence"/>
</dbReference>
<dbReference type="AlphaFoldDB" id="A0A560H0K8"/>
<proteinExistence type="inferred from homology"/>
<reference evidence="2 3" key="1">
    <citation type="submission" date="2019-06" db="EMBL/GenBank/DDBJ databases">
        <title>Genomic Encyclopedia of Type Strains, Phase IV (KMG-V): Genome sequencing to study the core and pangenomes of soil and plant-associated prokaryotes.</title>
        <authorList>
            <person name="Whitman W."/>
        </authorList>
    </citation>
    <scope>NUCLEOTIDE SEQUENCE [LARGE SCALE GENOMIC DNA]</scope>
    <source>
        <strain evidence="2 3">BR 11622</strain>
    </source>
</reference>
<dbReference type="EMBL" id="VITR01000011">
    <property type="protein sequence ID" value="TWB39180.1"/>
    <property type="molecule type" value="Genomic_DNA"/>
</dbReference>
<dbReference type="Gene3D" id="3.40.640.10">
    <property type="entry name" value="Type I PLP-dependent aspartate aminotransferase-like (Major domain)"/>
    <property type="match status" value="1"/>
</dbReference>
<evidence type="ECO:0008006" key="4">
    <source>
        <dbReference type="Google" id="ProtNLM"/>
    </source>
</evidence>
<comment type="similarity">
    <text evidence="1">Belongs to the DegT/DnrJ/EryC1 family.</text>
</comment>
<dbReference type="InterPro" id="IPR015422">
    <property type="entry name" value="PyrdxlP-dep_Trfase_small"/>
</dbReference>
<evidence type="ECO:0000313" key="2">
    <source>
        <dbReference type="EMBL" id="TWB39180.1"/>
    </source>
</evidence>
<keyword evidence="1" id="KW-0663">Pyridoxal phosphate</keyword>
<sequence length="390" mass="41813">MTALAEVPEADGLIRLSDPDITPADLAAVERVLRSPTLGVGAVTAAFEAAFATYLGRRHAVAVASGTLGLLMALRAQGIGPGDEVIVSPYGFRETQHAVSLSGARPVFADIDYWAGTLAPEKAAARITSATRAIVAANTNGHPAAWSALRDLATAHGLILIEDSTEAIGSRYRGALVGTFGDTAVFDFSQPGALCCGEGGMVVTDDTDIAMALRRQCRHSLAERTSVVVGGTPPYQAGLSDLAAALGLAQLRRLDEILEKRRGVQHLYFKYVQSFEGIKDPYIGPDVTEVNWFLYLVQLGTRFSRSSRDAIVEDLRLAEVEAAAYCQPLHLQRHYFDLGHRRGDYFVTEKVADRAVALPFHTHLGEDQIAYVVETMKDASVNVGAGAAIY</sequence>
<dbReference type="RefSeq" id="WP_145734560.1">
    <property type="nucleotide sequence ID" value="NZ_VITR01000011.1"/>
</dbReference>
<dbReference type="InterPro" id="IPR015421">
    <property type="entry name" value="PyrdxlP-dep_Trfase_major"/>
</dbReference>
<comment type="caution">
    <text evidence="2">The sequence shown here is derived from an EMBL/GenBank/DDBJ whole genome shotgun (WGS) entry which is preliminary data.</text>
</comment>
<dbReference type="SUPFAM" id="SSF53383">
    <property type="entry name" value="PLP-dependent transferases"/>
    <property type="match status" value="1"/>
</dbReference>
<dbReference type="PIRSF" id="PIRSF000390">
    <property type="entry name" value="PLP_StrS"/>
    <property type="match status" value="1"/>
</dbReference>
<dbReference type="PANTHER" id="PTHR30244:SF39">
    <property type="entry name" value="BLR3650 PROTEIN"/>
    <property type="match status" value="1"/>
</dbReference>
<dbReference type="GO" id="GO:0008483">
    <property type="term" value="F:transaminase activity"/>
    <property type="evidence" value="ECO:0007669"/>
    <property type="project" value="TreeGrafter"/>
</dbReference>
<dbReference type="GO" id="GO:0030170">
    <property type="term" value="F:pyridoxal phosphate binding"/>
    <property type="evidence" value="ECO:0007669"/>
    <property type="project" value="TreeGrafter"/>
</dbReference>
<organism evidence="2 3">
    <name type="scientific">Nitrospirillum amazonense</name>
    <dbReference type="NCBI Taxonomy" id="28077"/>
    <lineage>
        <taxon>Bacteria</taxon>
        <taxon>Pseudomonadati</taxon>
        <taxon>Pseudomonadota</taxon>
        <taxon>Alphaproteobacteria</taxon>
        <taxon>Rhodospirillales</taxon>
        <taxon>Azospirillaceae</taxon>
        <taxon>Nitrospirillum</taxon>
    </lineage>
</organism>
<name>A0A560H0K8_9PROT</name>
<evidence type="ECO:0000313" key="3">
    <source>
        <dbReference type="Proteomes" id="UP000315751"/>
    </source>
</evidence>
<dbReference type="InterPro" id="IPR000653">
    <property type="entry name" value="DegT/StrS_aminotransferase"/>
</dbReference>
<dbReference type="OrthoDB" id="7260855at2"/>
<dbReference type="GO" id="GO:0000271">
    <property type="term" value="P:polysaccharide biosynthetic process"/>
    <property type="evidence" value="ECO:0007669"/>
    <property type="project" value="TreeGrafter"/>
</dbReference>
<gene>
    <name evidence="2" type="ORF">FBZ90_111177</name>
</gene>
<dbReference type="PANTHER" id="PTHR30244">
    <property type="entry name" value="TRANSAMINASE"/>
    <property type="match status" value="1"/>
</dbReference>
<accession>A0A560H0K8</accession>
<dbReference type="Gene3D" id="3.90.1150.10">
    <property type="entry name" value="Aspartate Aminotransferase, domain 1"/>
    <property type="match status" value="1"/>
</dbReference>
<dbReference type="Pfam" id="PF01041">
    <property type="entry name" value="DegT_DnrJ_EryC1"/>
    <property type="match status" value="1"/>
</dbReference>
<protein>
    <recommendedName>
        <fullName evidence="4">dTDP-4-amino-4,6-dideoxygalactose transaminase</fullName>
    </recommendedName>
</protein>
<keyword evidence="3" id="KW-1185">Reference proteome</keyword>
<dbReference type="InterPro" id="IPR015424">
    <property type="entry name" value="PyrdxlP-dep_Trfase"/>
</dbReference>
<evidence type="ECO:0000256" key="1">
    <source>
        <dbReference type="RuleBase" id="RU004508"/>
    </source>
</evidence>